<dbReference type="SUPFAM" id="SSF51206">
    <property type="entry name" value="cAMP-binding domain-like"/>
    <property type="match status" value="1"/>
</dbReference>
<evidence type="ECO:0000256" key="1">
    <source>
        <dbReference type="ARBA" id="ARBA00023015"/>
    </source>
</evidence>
<feature type="non-terminal residue" evidence="5">
    <location>
        <position position="1"/>
    </location>
</feature>
<gene>
    <name evidence="5" type="ORF">V1479_16790</name>
</gene>
<proteinExistence type="predicted"/>
<dbReference type="SUPFAM" id="SSF46785">
    <property type="entry name" value="Winged helix' DNA-binding domain"/>
    <property type="match status" value="1"/>
</dbReference>
<dbReference type="InterPro" id="IPR012318">
    <property type="entry name" value="HTH_CRP"/>
</dbReference>
<evidence type="ECO:0000313" key="6">
    <source>
        <dbReference type="Proteomes" id="UP001559025"/>
    </source>
</evidence>
<evidence type="ECO:0000256" key="3">
    <source>
        <dbReference type="ARBA" id="ARBA00023163"/>
    </source>
</evidence>
<keyword evidence="1" id="KW-0805">Transcription regulation</keyword>
<dbReference type="Proteomes" id="UP001559025">
    <property type="component" value="Unassembled WGS sequence"/>
</dbReference>
<dbReference type="InterPro" id="IPR000595">
    <property type="entry name" value="cNMP-bd_dom"/>
</dbReference>
<dbReference type="InterPro" id="IPR036390">
    <property type="entry name" value="WH_DNA-bd_sf"/>
</dbReference>
<dbReference type="RefSeq" id="WP_368803955.1">
    <property type="nucleotide sequence ID" value="NZ_JAZHFV010000006.1"/>
</dbReference>
<evidence type="ECO:0000313" key="5">
    <source>
        <dbReference type="EMBL" id="MEX4008969.1"/>
    </source>
</evidence>
<dbReference type="InterPro" id="IPR014710">
    <property type="entry name" value="RmlC-like_jellyroll"/>
</dbReference>
<reference evidence="5 6" key="1">
    <citation type="submission" date="2024-01" db="EMBL/GenBank/DDBJ databases">
        <title>New evidence supports the origin of RcGTA from prophage.</title>
        <authorList>
            <person name="Xu Y."/>
            <person name="Liu B."/>
            <person name="Chen F."/>
        </authorList>
    </citation>
    <scope>NUCLEOTIDE SEQUENCE [LARGE SCALE GENOMIC DNA]</scope>
    <source>
        <strain evidence="5 6">CBW1107-2</strain>
    </source>
</reference>
<dbReference type="EMBL" id="JAZHFV010000006">
    <property type="protein sequence ID" value="MEX4008969.1"/>
    <property type="molecule type" value="Genomic_DNA"/>
</dbReference>
<name>A0ABV3WY68_9HYPH</name>
<sequence>AHQPARSGALISPAKPESAATNAASYTTRWDTIGLKDLESFGFMPKRYAAHGTIAPLGEERHRVRIVHSGWCRIEKFVGEGERQIIDFPIKGDIIGLAGDNRMAGFSVTAITDVIVFESRPGFAMERLDANSPVDRVLLNSAGRRLAIMCEHMVNLGRRSVLGRISHIVLELGCRVTGKRPSEIGQYACPLTQNDLADAVGLTPIHLNRKLRELREEELLSFRQGTVEFLNPDRLIELADFDHRYLRV</sequence>
<protein>
    <submittedName>
        <fullName evidence="5">Crp/Fnr family transcriptional regulator</fullName>
    </submittedName>
</protein>
<evidence type="ECO:0000259" key="4">
    <source>
        <dbReference type="PROSITE" id="PS51063"/>
    </source>
</evidence>
<dbReference type="InterPro" id="IPR036388">
    <property type="entry name" value="WH-like_DNA-bd_sf"/>
</dbReference>
<organism evidence="5 6">
    <name type="scientific">Neoaquamicrobium sediminum</name>
    <dbReference type="NCBI Taxonomy" id="1849104"/>
    <lineage>
        <taxon>Bacteria</taxon>
        <taxon>Pseudomonadati</taxon>
        <taxon>Pseudomonadota</taxon>
        <taxon>Alphaproteobacteria</taxon>
        <taxon>Hyphomicrobiales</taxon>
        <taxon>Phyllobacteriaceae</taxon>
        <taxon>Neoaquamicrobium</taxon>
    </lineage>
</organism>
<dbReference type="Gene3D" id="2.60.120.10">
    <property type="entry name" value="Jelly Rolls"/>
    <property type="match status" value="1"/>
</dbReference>
<accession>A0ABV3WY68</accession>
<keyword evidence="3" id="KW-0804">Transcription</keyword>
<dbReference type="Gene3D" id="1.10.10.10">
    <property type="entry name" value="Winged helix-like DNA-binding domain superfamily/Winged helix DNA-binding domain"/>
    <property type="match status" value="1"/>
</dbReference>
<dbReference type="CDD" id="cd00038">
    <property type="entry name" value="CAP_ED"/>
    <property type="match status" value="1"/>
</dbReference>
<keyword evidence="6" id="KW-1185">Reference proteome</keyword>
<dbReference type="InterPro" id="IPR018490">
    <property type="entry name" value="cNMP-bd_dom_sf"/>
</dbReference>
<comment type="caution">
    <text evidence="5">The sequence shown here is derived from an EMBL/GenBank/DDBJ whole genome shotgun (WGS) entry which is preliminary data.</text>
</comment>
<evidence type="ECO:0000256" key="2">
    <source>
        <dbReference type="ARBA" id="ARBA00023125"/>
    </source>
</evidence>
<keyword evidence="2" id="KW-0238">DNA-binding</keyword>
<feature type="domain" description="HTH crp-type" evidence="4">
    <location>
        <begin position="159"/>
        <end position="233"/>
    </location>
</feature>
<dbReference type="PROSITE" id="PS51063">
    <property type="entry name" value="HTH_CRP_2"/>
    <property type="match status" value="1"/>
</dbReference>
<dbReference type="Pfam" id="PF13545">
    <property type="entry name" value="HTH_Crp_2"/>
    <property type="match status" value="1"/>
</dbReference>